<dbReference type="RefSeq" id="WP_141608257.1">
    <property type="nucleotide sequence ID" value="NZ_VIGC02000001.1"/>
</dbReference>
<dbReference type="PANTHER" id="PTHR43398">
    <property type="entry name" value="DOLICHOL-PHOSPHATE MANNOSYLTRANSFERASE SUBUNIT 1"/>
    <property type="match status" value="1"/>
</dbReference>
<dbReference type="Proteomes" id="UP000317371">
    <property type="component" value="Unassembled WGS sequence"/>
</dbReference>
<evidence type="ECO:0000313" key="5">
    <source>
        <dbReference type="EMBL" id="TQE98044.1"/>
    </source>
</evidence>
<evidence type="ECO:0000256" key="2">
    <source>
        <dbReference type="ARBA" id="ARBA00022676"/>
    </source>
</evidence>
<gene>
    <name evidence="5" type="ORF">FKZ61_00375</name>
</gene>
<keyword evidence="2" id="KW-0328">Glycosyltransferase</keyword>
<reference evidence="5 6" key="1">
    <citation type="submission" date="2019-06" db="EMBL/GenBank/DDBJ databases">
        <title>Genome sequence of Litorilinea aerophila BAA-2444.</title>
        <authorList>
            <person name="Maclea K.S."/>
            <person name="Maurais E.G."/>
            <person name="Iannazzi L.C."/>
        </authorList>
    </citation>
    <scope>NUCLEOTIDE SEQUENCE [LARGE SCALE GENOMIC DNA]</scope>
    <source>
        <strain evidence="5 6">ATCC BAA-2444</strain>
    </source>
</reference>
<evidence type="ECO:0000313" key="6">
    <source>
        <dbReference type="Proteomes" id="UP000317371"/>
    </source>
</evidence>
<protein>
    <submittedName>
        <fullName evidence="5">Polyprenol monophosphomannose synthase</fullName>
    </submittedName>
</protein>
<keyword evidence="3" id="KW-0808">Transferase</keyword>
<dbReference type="AlphaFoldDB" id="A0A540VMP9"/>
<dbReference type="InterPro" id="IPR039528">
    <property type="entry name" value="DPM1-like"/>
</dbReference>
<evidence type="ECO:0000259" key="4">
    <source>
        <dbReference type="Pfam" id="PF00535"/>
    </source>
</evidence>
<comment type="caution">
    <text evidence="5">The sequence shown here is derived from an EMBL/GenBank/DDBJ whole genome shotgun (WGS) entry which is preliminary data.</text>
</comment>
<dbReference type="Pfam" id="PF00535">
    <property type="entry name" value="Glycos_transf_2"/>
    <property type="match status" value="1"/>
</dbReference>
<feature type="domain" description="Glycosyltransferase 2-like" evidence="4">
    <location>
        <begin position="22"/>
        <end position="208"/>
    </location>
</feature>
<dbReference type="GO" id="GO:0004582">
    <property type="term" value="F:dolichyl-phosphate beta-D-mannosyltransferase activity"/>
    <property type="evidence" value="ECO:0007669"/>
    <property type="project" value="InterPro"/>
</dbReference>
<dbReference type="PANTHER" id="PTHR43398:SF1">
    <property type="entry name" value="DOLICHOL-PHOSPHATE MANNOSYLTRANSFERASE SUBUNIT 1"/>
    <property type="match status" value="1"/>
</dbReference>
<dbReference type="GO" id="GO:0016020">
    <property type="term" value="C:membrane"/>
    <property type="evidence" value="ECO:0007669"/>
    <property type="project" value="GOC"/>
</dbReference>
<proteinExistence type="inferred from homology"/>
<evidence type="ECO:0000256" key="1">
    <source>
        <dbReference type="ARBA" id="ARBA00006739"/>
    </source>
</evidence>
<dbReference type="CDD" id="cd06442">
    <property type="entry name" value="DPM1_like"/>
    <property type="match status" value="1"/>
</dbReference>
<name>A0A540VMP9_9CHLR</name>
<sequence>MEAVSESIRQWTDPVATEIALTVVIPTYNEADNLPAMAEALFALPFRRLQLLVVDDNSPDGTGAVADQLAARYNAPENNPGLEAGGNQPGERRPRMVVLHRRRKAGLGTAYVVGMQRALADGAEYVVQMDADFSHSPRYIPQMVGVMLATGADVVIGSRYVPGGTLDEGWGWWRRFMSWWANLYSRMILGLRIRDMTAGFKLWRREALLGIGLENIRSNGYSFQVEMAYLCEKLGYRIIEIPIHFEDRRIGQSKLDVPVKLESAWRTWQIRWRYRHIQREPLPLLESVPGAVADPAQPLSDSRTPFASR</sequence>
<dbReference type="OrthoDB" id="9810303at2"/>
<dbReference type="EMBL" id="VIGC01000001">
    <property type="protein sequence ID" value="TQE98044.1"/>
    <property type="molecule type" value="Genomic_DNA"/>
</dbReference>
<dbReference type="FunFam" id="3.90.550.10:FF:000122">
    <property type="entry name" value="Dolichol-phosphate mannosyltransferase subunit 1"/>
    <property type="match status" value="1"/>
</dbReference>
<keyword evidence="6" id="KW-1185">Reference proteome</keyword>
<dbReference type="GO" id="GO:0009247">
    <property type="term" value="P:glycolipid biosynthetic process"/>
    <property type="evidence" value="ECO:0007669"/>
    <property type="project" value="TreeGrafter"/>
</dbReference>
<accession>A0A540VMP9</accession>
<dbReference type="SUPFAM" id="SSF53448">
    <property type="entry name" value="Nucleotide-diphospho-sugar transferases"/>
    <property type="match status" value="1"/>
</dbReference>
<dbReference type="InterPro" id="IPR029044">
    <property type="entry name" value="Nucleotide-diphossugar_trans"/>
</dbReference>
<dbReference type="Gene3D" id="3.90.550.10">
    <property type="entry name" value="Spore Coat Polysaccharide Biosynthesis Protein SpsA, Chain A"/>
    <property type="match status" value="1"/>
</dbReference>
<organism evidence="5 6">
    <name type="scientific">Litorilinea aerophila</name>
    <dbReference type="NCBI Taxonomy" id="1204385"/>
    <lineage>
        <taxon>Bacteria</taxon>
        <taxon>Bacillati</taxon>
        <taxon>Chloroflexota</taxon>
        <taxon>Caldilineae</taxon>
        <taxon>Caldilineales</taxon>
        <taxon>Caldilineaceae</taxon>
        <taxon>Litorilinea</taxon>
    </lineage>
</organism>
<comment type="similarity">
    <text evidence="1">Belongs to the glycosyltransferase 2 family.</text>
</comment>
<dbReference type="InParanoid" id="A0A540VMP9"/>
<dbReference type="InterPro" id="IPR001173">
    <property type="entry name" value="Glyco_trans_2-like"/>
</dbReference>
<evidence type="ECO:0000256" key="3">
    <source>
        <dbReference type="ARBA" id="ARBA00022679"/>
    </source>
</evidence>